<evidence type="ECO:0000256" key="2">
    <source>
        <dbReference type="ARBA" id="ARBA00004141"/>
    </source>
</evidence>
<accession>A0A1L8TQ56</accession>
<keyword evidence="18" id="KW-1185">Reference proteome</keyword>
<dbReference type="CDD" id="cd00082">
    <property type="entry name" value="HisKA"/>
    <property type="match status" value="1"/>
</dbReference>
<dbReference type="STRING" id="249189.RV04_GL001428"/>
<gene>
    <name evidence="17" type="ORF">RV04_GL001428</name>
</gene>
<evidence type="ECO:0000259" key="15">
    <source>
        <dbReference type="PROSITE" id="PS50109"/>
    </source>
</evidence>
<evidence type="ECO:0000256" key="12">
    <source>
        <dbReference type="ARBA" id="ARBA00037219"/>
    </source>
</evidence>
<evidence type="ECO:0000256" key="1">
    <source>
        <dbReference type="ARBA" id="ARBA00000085"/>
    </source>
</evidence>
<feature type="domain" description="Histidine kinase" evidence="15">
    <location>
        <begin position="105"/>
        <end position="316"/>
    </location>
</feature>
<keyword evidence="9" id="KW-0902">Two-component regulatory system</keyword>
<dbReference type="EMBL" id="JXKQ01000003">
    <property type="protein sequence ID" value="OJG46262.1"/>
    <property type="molecule type" value="Genomic_DNA"/>
</dbReference>
<evidence type="ECO:0000313" key="17">
    <source>
        <dbReference type="EMBL" id="OJG46262.1"/>
    </source>
</evidence>
<protein>
    <recommendedName>
        <fullName evidence="13">Heme sensor protein HssS</fullName>
        <ecNumber evidence="3">2.7.13.3</ecNumber>
    </recommendedName>
</protein>
<dbReference type="InterPro" id="IPR050398">
    <property type="entry name" value="HssS/ArlS-like"/>
</dbReference>
<dbReference type="GO" id="GO:0000155">
    <property type="term" value="F:phosphorelay sensor kinase activity"/>
    <property type="evidence" value="ECO:0007669"/>
    <property type="project" value="InterPro"/>
</dbReference>
<dbReference type="Pfam" id="PF00512">
    <property type="entry name" value="HisKA"/>
    <property type="match status" value="1"/>
</dbReference>
<feature type="domain" description="HAMP" evidence="16">
    <location>
        <begin position="52"/>
        <end position="97"/>
    </location>
</feature>
<dbReference type="InterPro" id="IPR036890">
    <property type="entry name" value="HATPase_C_sf"/>
</dbReference>
<dbReference type="PANTHER" id="PTHR45528">
    <property type="entry name" value="SENSOR HISTIDINE KINASE CPXA"/>
    <property type="match status" value="1"/>
</dbReference>
<evidence type="ECO:0000256" key="6">
    <source>
        <dbReference type="ARBA" id="ARBA00022692"/>
    </source>
</evidence>
<evidence type="ECO:0000256" key="9">
    <source>
        <dbReference type="ARBA" id="ARBA00023012"/>
    </source>
</evidence>
<keyword evidence="11 14" id="KW-0472">Membrane</keyword>
<comment type="caution">
    <text evidence="17">The sequence shown here is derived from an EMBL/GenBank/DDBJ whole genome shotgun (WGS) entry which is preliminary data.</text>
</comment>
<evidence type="ECO:0000259" key="16">
    <source>
        <dbReference type="PROSITE" id="PS50885"/>
    </source>
</evidence>
<evidence type="ECO:0000256" key="8">
    <source>
        <dbReference type="ARBA" id="ARBA00022989"/>
    </source>
</evidence>
<proteinExistence type="predicted"/>
<dbReference type="PRINTS" id="PR00344">
    <property type="entry name" value="BCTRLSENSOR"/>
</dbReference>
<keyword evidence="10" id="KW-0843">Virulence</keyword>
<dbReference type="PANTHER" id="PTHR45528:SF11">
    <property type="entry name" value="HISTIDINE KINASE"/>
    <property type="match status" value="1"/>
</dbReference>
<dbReference type="Gene3D" id="3.30.565.10">
    <property type="entry name" value="Histidine kinase-like ATPase, C-terminal domain"/>
    <property type="match status" value="1"/>
</dbReference>
<dbReference type="SMART" id="SM00388">
    <property type="entry name" value="HisKA"/>
    <property type="match status" value="1"/>
</dbReference>
<dbReference type="SMART" id="SM00387">
    <property type="entry name" value="HATPase_c"/>
    <property type="match status" value="1"/>
</dbReference>
<organism evidence="17 18">
    <name type="scientific">Enterococcus hermanniensis</name>
    <dbReference type="NCBI Taxonomy" id="249189"/>
    <lineage>
        <taxon>Bacteria</taxon>
        <taxon>Bacillati</taxon>
        <taxon>Bacillota</taxon>
        <taxon>Bacilli</taxon>
        <taxon>Lactobacillales</taxon>
        <taxon>Enterococcaceae</taxon>
        <taxon>Enterococcus</taxon>
    </lineage>
</organism>
<dbReference type="InterPro" id="IPR005467">
    <property type="entry name" value="His_kinase_dom"/>
</dbReference>
<evidence type="ECO:0000256" key="7">
    <source>
        <dbReference type="ARBA" id="ARBA00022777"/>
    </source>
</evidence>
<keyword evidence="6 14" id="KW-0812">Transmembrane</keyword>
<dbReference type="InterPro" id="IPR003661">
    <property type="entry name" value="HisK_dim/P_dom"/>
</dbReference>
<keyword evidence="5" id="KW-0808">Transferase</keyword>
<dbReference type="Proteomes" id="UP000182077">
    <property type="component" value="Unassembled WGS sequence"/>
</dbReference>
<dbReference type="InterPro" id="IPR036097">
    <property type="entry name" value="HisK_dim/P_sf"/>
</dbReference>
<dbReference type="CDD" id="cd06225">
    <property type="entry name" value="HAMP"/>
    <property type="match status" value="1"/>
</dbReference>
<dbReference type="InterPro" id="IPR003594">
    <property type="entry name" value="HATPase_dom"/>
</dbReference>
<reference evidence="17 18" key="1">
    <citation type="submission" date="2014-12" db="EMBL/GenBank/DDBJ databases">
        <title>Draft genome sequences of 29 type strains of Enterococci.</title>
        <authorList>
            <person name="Zhong Z."/>
            <person name="Sun Z."/>
            <person name="Liu W."/>
            <person name="Zhang W."/>
            <person name="Zhang H."/>
        </authorList>
    </citation>
    <scope>NUCLEOTIDE SEQUENCE [LARGE SCALE GENOMIC DNA]</scope>
    <source>
        <strain evidence="17 18">DSM 17122</strain>
    </source>
</reference>
<name>A0A1L8TQ56_9ENTE</name>
<evidence type="ECO:0000256" key="3">
    <source>
        <dbReference type="ARBA" id="ARBA00012438"/>
    </source>
</evidence>
<keyword evidence="4" id="KW-0597">Phosphoprotein</keyword>
<comment type="catalytic activity">
    <reaction evidence="1">
        <text>ATP + protein L-histidine = ADP + protein N-phospho-L-histidine.</text>
        <dbReference type="EC" id="2.7.13.3"/>
    </reaction>
</comment>
<dbReference type="PROSITE" id="PS50885">
    <property type="entry name" value="HAMP"/>
    <property type="match status" value="1"/>
</dbReference>
<dbReference type="Gene3D" id="6.10.340.10">
    <property type="match status" value="1"/>
</dbReference>
<dbReference type="InterPro" id="IPR004358">
    <property type="entry name" value="Sig_transdc_His_kin-like_C"/>
</dbReference>
<evidence type="ECO:0000313" key="18">
    <source>
        <dbReference type="Proteomes" id="UP000182077"/>
    </source>
</evidence>
<evidence type="ECO:0000256" key="10">
    <source>
        <dbReference type="ARBA" id="ARBA00023026"/>
    </source>
</evidence>
<keyword evidence="7 17" id="KW-0418">Kinase</keyword>
<feature type="transmembrane region" description="Helical" evidence="14">
    <location>
        <begin position="26"/>
        <end position="43"/>
    </location>
</feature>
<dbReference type="PROSITE" id="PS50109">
    <property type="entry name" value="HIS_KIN"/>
    <property type="match status" value="1"/>
</dbReference>
<dbReference type="GO" id="GO:0005886">
    <property type="term" value="C:plasma membrane"/>
    <property type="evidence" value="ECO:0007669"/>
    <property type="project" value="TreeGrafter"/>
</dbReference>
<evidence type="ECO:0000256" key="11">
    <source>
        <dbReference type="ARBA" id="ARBA00023136"/>
    </source>
</evidence>
<dbReference type="Pfam" id="PF02518">
    <property type="entry name" value="HATPase_c"/>
    <property type="match status" value="1"/>
</dbReference>
<evidence type="ECO:0000256" key="13">
    <source>
        <dbReference type="ARBA" id="ARBA00040841"/>
    </source>
</evidence>
<evidence type="ECO:0000256" key="5">
    <source>
        <dbReference type="ARBA" id="ARBA00022679"/>
    </source>
</evidence>
<dbReference type="FunFam" id="3.30.565.10:FF:000006">
    <property type="entry name" value="Sensor histidine kinase WalK"/>
    <property type="match status" value="1"/>
</dbReference>
<comment type="function">
    <text evidence="12">Member of the two-component regulatory system HssS/HssR involved in intracellular heme homeostasis and tempering of staphylococcal virulence. HssS functions as a heme sensor histidine kinase which is autophosphorylated at a histidine residue and transfers its phosphate group to an aspartate residue of HssR. HssR/HssS activates the expression of hrtAB, an efflux pump, in response to extracellular heme, hemin, hemoglobin or blood.</text>
</comment>
<dbReference type="Gene3D" id="1.10.287.130">
    <property type="match status" value="1"/>
</dbReference>
<dbReference type="InterPro" id="IPR003660">
    <property type="entry name" value="HAMP_dom"/>
</dbReference>
<sequence>MAIQWNAFFQNYILNNRKKYYPEKELGASYLIIIVLIIVFYFVSKKSFQYTTKITDGINDVANGDYTVKLDVAEGGPYKDVFKNFNKMTDELNSVTTLKSDFINNFSHEFKTPIASIQGFAELLLKTDIPEDDKNNYLKIIANESARLSELSNNIMLLTSLESQEIVVEMQSYALEEQLKQVIILLMPQLTHKNIAINVDLVPMAYYGNKSMMQQLWTNILTNSIKFTPENGAISVSSKVVREKYIVSFKDSGIGMDEETKNKIFDKFYQKQKNSEAKGLGLGLSIVKRILELIDGEVTVSSSPEKGSTFIFSIKC</sequence>
<comment type="subcellular location">
    <subcellularLocation>
        <location evidence="2">Membrane</location>
        <topology evidence="2">Multi-pass membrane protein</topology>
    </subcellularLocation>
</comment>
<keyword evidence="8 14" id="KW-1133">Transmembrane helix</keyword>
<evidence type="ECO:0000256" key="4">
    <source>
        <dbReference type="ARBA" id="ARBA00022553"/>
    </source>
</evidence>
<evidence type="ECO:0000256" key="14">
    <source>
        <dbReference type="SAM" id="Phobius"/>
    </source>
</evidence>
<dbReference type="SUPFAM" id="SSF55874">
    <property type="entry name" value="ATPase domain of HSP90 chaperone/DNA topoisomerase II/histidine kinase"/>
    <property type="match status" value="1"/>
</dbReference>
<dbReference type="EC" id="2.7.13.3" evidence="3"/>
<dbReference type="AlphaFoldDB" id="A0A1L8TQ56"/>
<dbReference type="SUPFAM" id="SSF47384">
    <property type="entry name" value="Homodimeric domain of signal transducing histidine kinase"/>
    <property type="match status" value="1"/>
</dbReference>